<dbReference type="GO" id="GO:0032695">
    <property type="term" value="P:negative regulation of interleukin-12 production"/>
    <property type="evidence" value="ECO:0007669"/>
    <property type="project" value="TreeGrafter"/>
</dbReference>
<dbReference type="InterPro" id="IPR042948">
    <property type="entry name" value="TIGIT"/>
</dbReference>
<dbReference type="PROSITE" id="PS50835">
    <property type="entry name" value="IG_LIKE"/>
    <property type="match status" value="1"/>
</dbReference>
<dbReference type="Pfam" id="PF07686">
    <property type="entry name" value="V-set"/>
    <property type="match status" value="1"/>
</dbReference>
<dbReference type="GO" id="GO:0009986">
    <property type="term" value="C:cell surface"/>
    <property type="evidence" value="ECO:0007669"/>
    <property type="project" value="TreeGrafter"/>
</dbReference>
<reference evidence="3" key="2">
    <citation type="submission" date="2025-08" db="UniProtKB">
        <authorList>
            <consortium name="Ensembl"/>
        </authorList>
    </citation>
    <scope>IDENTIFICATION</scope>
</reference>
<dbReference type="STRING" id="38772.ENSGAGP00000010655"/>
<feature type="compositionally biased region" description="Low complexity" evidence="1">
    <location>
        <begin position="175"/>
        <end position="186"/>
    </location>
</feature>
<protein>
    <recommendedName>
        <fullName evidence="2">Ig-like domain-containing protein</fullName>
    </recommendedName>
</protein>
<dbReference type="Gene3D" id="2.60.40.10">
    <property type="entry name" value="Immunoglobulins"/>
    <property type="match status" value="1"/>
</dbReference>
<dbReference type="InterPro" id="IPR013106">
    <property type="entry name" value="Ig_V-set"/>
</dbReference>
<dbReference type="SUPFAM" id="SSF48726">
    <property type="entry name" value="Immunoglobulin"/>
    <property type="match status" value="1"/>
</dbReference>
<organism evidence="3 4">
    <name type="scientific">Gopherus agassizii</name>
    <name type="common">Agassiz's desert tortoise</name>
    <dbReference type="NCBI Taxonomy" id="38772"/>
    <lineage>
        <taxon>Eukaryota</taxon>
        <taxon>Metazoa</taxon>
        <taxon>Chordata</taxon>
        <taxon>Craniata</taxon>
        <taxon>Vertebrata</taxon>
        <taxon>Euteleostomi</taxon>
        <taxon>Archelosauria</taxon>
        <taxon>Testudinata</taxon>
        <taxon>Testudines</taxon>
        <taxon>Cryptodira</taxon>
        <taxon>Durocryptodira</taxon>
        <taxon>Testudinoidea</taxon>
        <taxon>Testudinidae</taxon>
        <taxon>Gopherus</taxon>
    </lineage>
</organism>
<evidence type="ECO:0000313" key="4">
    <source>
        <dbReference type="Proteomes" id="UP000291020"/>
    </source>
</evidence>
<dbReference type="Ensembl" id="ENSGAGT00000012222.1">
    <property type="protein sequence ID" value="ENSGAGP00000010655.1"/>
    <property type="gene ID" value="ENSGAGG00000008321.1"/>
</dbReference>
<evidence type="ECO:0000259" key="2">
    <source>
        <dbReference type="PROSITE" id="PS50835"/>
    </source>
</evidence>
<dbReference type="GO" id="GO:0005102">
    <property type="term" value="F:signaling receptor binding"/>
    <property type="evidence" value="ECO:0007669"/>
    <property type="project" value="InterPro"/>
</dbReference>
<reference evidence="3" key="3">
    <citation type="submission" date="2025-09" db="UniProtKB">
        <authorList>
            <consortium name="Ensembl"/>
        </authorList>
    </citation>
    <scope>IDENTIFICATION</scope>
</reference>
<feature type="domain" description="Ig-like" evidence="2">
    <location>
        <begin position="27"/>
        <end position="116"/>
    </location>
</feature>
<dbReference type="InterPro" id="IPR007110">
    <property type="entry name" value="Ig-like_dom"/>
</dbReference>
<evidence type="ECO:0000313" key="3">
    <source>
        <dbReference type="Ensembl" id="ENSGAGP00000010655.1"/>
    </source>
</evidence>
<dbReference type="Proteomes" id="UP000291020">
    <property type="component" value="Unassembled WGS sequence"/>
</dbReference>
<dbReference type="GO" id="GO:0032733">
    <property type="term" value="P:positive regulation of interleukin-10 production"/>
    <property type="evidence" value="ECO:0007669"/>
    <property type="project" value="TreeGrafter"/>
</dbReference>
<name>A0A452H7W9_9SAUR</name>
<dbReference type="PANTHER" id="PTHR47734">
    <property type="entry name" value="T-CELL IMMUNORECEPTOR WITH IG AND ITIM DOMAINS PROTEIN, TIGIT"/>
    <property type="match status" value="1"/>
</dbReference>
<dbReference type="PANTHER" id="PTHR47734:SF1">
    <property type="entry name" value="T-CELL IMMUNORECEPTOR WITH IG AND ITIM DOMAINS"/>
    <property type="match status" value="1"/>
</dbReference>
<dbReference type="InterPro" id="IPR036179">
    <property type="entry name" value="Ig-like_dom_sf"/>
</dbReference>
<dbReference type="GO" id="GO:0050868">
    <property type="term" value="P:negative regulation of T cell activation"/>
    <property type="evidence" value="ECO:0007669"/>
    <property type="project" value="InterPro"/>
</dbReference>
<keyword evidence="4" id="KW-1185">Reference proteome</keyword>
<accession>A0A452H7W9</accession>
<reference evidence="4" key="1">
    <citation type="journal article" date="2017" name="PLoS ONE">
        <title>The Agassiz's desert tortoise genome provides a resource for the conservation of a threatened species.</title>
        <authorList>
            <person name="Tollis M."/>
            <person name="DeNardo D.F."/>
            <person name="Cornelius J.A."/>
            <person name="Dolby G.A."/>
            <person name="Edwards T."/>
            <person name="Henen B.T."/>
            <person name="Karl A.E."/>
            <person name="Murphy R.W."/>
            <person name="Kusumi K."/>
        </authorList>
    </citation>
    <scope>NUCLEOTIDE SEQUENCE [LARGE SCALE GENOMIC DNA]</scope>
</reference>
<dbReference type="AlphaFoldDB" id="A0A452H7W9"/>
<proteinExistence type="predicted"/>
<dbReference type="InterPro" id="IPR013783">
    <property type="entry name" value="Ig-like_fold"/>
</dbReference>
<evidence type="ECO:0000256" key="1">
    <source>
        <dbReference type="SAM" id="MobiDB-lite"/>
    </source>
</evidence>
<feature type="compositionally biased region" description="Low complexity" evidence="1">
    <location>
        <begin position="159"/>
        <end position="168"/>
    </location>
</feature>
<feature type="region of interest" description="Disordered" evidence="1">
    <location>
        <begin position="158"/>
        <end position="195"/>
    </location>
</feature>
<sequence length="232" mass="24954">LVKWKLLLWGNPTLHHSHDYALVSCLPGNTTEKILTAGNVSAVENSNITLRCSLSLTNAIVSQVNWNRCNKVMLAVYLSKDKAMVQPAFTEKVSLAAEYGITIHFLGVNDTGDYCCEFHTFPYGIFEGRTFLELTGEPTKLQITQIYGVQVKFSKKAPSSSSGEDCSSPNPITGSSAEASVASASSMGAQEESDDGHDYFNVFAIQKPQQQEHCGTNGVVGWGGGSFGCGEA</sequence>